<dbReference type="EMBL" id="GBRH01231124">
    <property type="protein sequence ID" value="JAD66771.1"/>
    <property type="molecule type" value="Transcribed_RNA"/>
</dbReference>
<reference evidence="1" key="1">
    <citation type="submission" date="2014-09" db="EMBL/GenBank/DDBJ databases">
        <authorList>
            <person name="Magalhaes I.L.F."/>
            <person name="Oliveira U."/>
            <person name="Santos F.R."/>
            <person name="Vidigal T.H.D.A."/>
            <person name="Brescovit A.D."/>
            <person name="Santos A.J."/>
        </authorList>
    </citation>
    <scope>NUCLEOTIDE SEQUENCE</scope>
    <source>
        <tissue evidence="1">Shoot tissue taken approximately 20 cm above the soil surface</tissue>
    </source>
</reference>
<reference evidence="1" key="2">
    <citation type="journal article" date="2015" name="Data Brief">
        <title>Shoot transcriptome of the giant reed, Arundo donax.</title>
        <authorList>
            <person name="Barrero R.A."/>
            <person name="Guerrero F.D."/>
            <person name="Moolhuijzen P."/>
            <person name="Goolsby J.A."/>
            <person name="Tidwell J."/>
            <person name="Bellgard S.E."/>
            <person name="Bellgard M.I."/>
        </authorList>
    </citation>
    <scope>NUCLEOTIDE SEQUENCE</scope>
    <source>
        <tissue evidence="1">Shoot tissue taken approximately 20 cm above the soil surface</tissue>
    </source>
</reference>
<proteinExistence type="predicted"/>
<name>A0A0A9BTW5_ARUDO</name>
<protein>
    <submittedName>
        <fullName evidence="1">Uncharacterized protein</fullName>
    </submittedName>
</protein>
<accession>A0A0A9BTW5</accession>
<evidence type="ECO:0000313" key="1">
    <source>
        <dbReference type="EMBL" id="JAD66771.1"/>
    </source>
</evidence>
<organism evidence="1">
    <name type="scientific">Arundo donax</name>
    <name type="common">Giant reed</name>
    <name type="synonym">Donax arundinaceus</name>
    <dbReference type="NCBI Taxonomy" id="35708"/>
    <lineage>
        <taxon>Eukaryota</taxon>
        <taxon>Viridiplantae</taxon>
        <taxon>Streptophyta</taxon>
        <taxon>Embryophyta</taxon>
        <taxon>Tracheophyta</taxon>
        <taxon>Spermatophyta</taxon>
        <taxon>Magnoliopsida</taxon>
        <taxon>Liliopsida</taxon>
        <taxon>Poales</taxon>
        <taxon>Poaceae</taxon>
        <taxon>PACMAD clade</taxon>
        <taxon>Arundinoideae</taxon>
        <taxon>Arundineae</taxon>
        <taxon>Arundo</taxon>
    </lineage>
</organism>
<sequence length="12" mass="1528">MTRLSRFYGFHL</sequence>